<reference evidence="2" key="1">
    <citation type="submission" date="2022-08" db="UniProtKB">
        <authorList>
            <consortium name="EnsemblMetazoa"/>
        </authorList>
    </citation>
    <scope>IDENTIFICATION</scope>
    <source>
        <strain evidence="2">EBRO</strain>
    </source>
</reference>
<organism evidence="2">
    <name type="scientific">Anopheles atroparvus</name>
    <name type="common">European mosquito</name>
    <dbReference type="NCBI Taxonomy" id="41427"/>
    <lineage>
        <taxon>Eukaryota</taxon>
        <taxon>Metazoa</taxon>
        <taxon>Ecdysozoa</taxon>
        <taxon>Arthropoda</taxon>
        <taxon>Hexapoda</taxon>
        <taxon>Insecta</taxon>
        <taxon>Pterygota</taxon>
        <taxon>Neoptera</taxon>
        <taxon>Endopterygota</taxon>
        <taxon>Diptera</taxon>
        <taxon>Nematocera</taxon>
        <taxon>Culicoidea</taxon>
        <taxon>Culicidae</taxon>
        <taxon>Anophelinae</taxon>
        <taxon>Anopheles</taxon>
    </lineage>
</organism>
<name>A0A182JGZ3_ANOAO</name>
<protein>
    <submittedName>
        <fullName evidence="2">Uncharacterized protein</fullName>
    </submittedName>
</protein>
<proteinExistence type="predicted"/>
<evidence type="ECO:0000313" key="2">
    <source>
        <dbReference type="EnsemblMetazoa" id="AATE017914-PA.1"/>
    </source>
</evidence>
<feature type="region of interest" description="Disordered" evidence="1">
    <location>
        <begin position="239"/>
        <end position="258"/>
    </location>
</feature>
<evidence type="ECO:0000256" key="1">
    <source>
        <dbReference type="SAM" id="MobiDB-lite"/>
    </source>
</evidence>
<dbReference type="EnsemblMetazoa" id="AATE017914-RA">
    <property type="protein sequence ID" value="AATE017914-PA.1"/>
    <property type="gene ID" value="AATE017914"/>
</dbReference>
<accession>A0A182JGZ3</accession>
<sequence>MSNTTKVSQKPKKTVKNVMVQPYDVIWPIIAGEHFEELSRQLERVDRQFVVTGCESVIKLLQNGQAAAFFILDSFHPKVFAKIIINMARKRNPSVLAVAVPSLPTQLQSTSMMMAIIHQKTEDQSPDTRNTLCWIKKTLLQKGYVTAKELRRQTILRRTAKRAVEKRDKPMTNEEIANMYVLEPISGLSGVDHLKSTGSISLSDSEQIGTELRENLIDRKTIKMCTYLPLRVNKVQGNMNRVEHKKKNKRVLPQNKPK</sequence>
<dbReference type="AlphaFoldDB" id="A0A182JGZ3"/>
<dbReference type="VEuPathDB" id="VectorBase:AATE017914"/>